<keyword evidence="4" id="KW-1185">Reference proteome</keyword>
<feature type="chain" id="PRO_5038420380" description="TPM domain-containing protein" evidence="2">
    <location>
        <begin position="24"/>
        <end position="236"/>
    </location>
</feature>
<protein>
    <recommendedName>
        <fullName evidence="5">TPM domain-containing protein</fullName>
    </recommendedName>
</protein>
<sequence>MRRAVLLLLAAATVLLGTGPAPASASGRLDTVAQALRTDPVFVSIDMQDAFPPALARATRERIAQLDPPFRLLVAVLPLLNEDESGGDAERVLYGLADRLGPEPTVLVLVSQRGVVDVLPSRVDRDVELDFDLRYGPSSRESLDQLRVRLDRVIQQVAAAPRGETFGLSRPDGPVDPVFSLLPDDEEEDGDGAGWEVMVILWGSGALLGAAWWVVRRPRPVRRPAAGAGRGRKGRS</sequence>
<evidence type="ECO:0000313" key="4">
    <source>
        <dbReference type="Proteomes" id="UP000240739"/>
    </source>
</evidence>
<keyword evidence="1" id="KW-0812">Transmembrane</keyword>
<dbReference type="Proteomes" id="UP000240739">
    <property type="component" value="Unassembled WGS sequence"/>
</dbReference>
<proteinExistence type="predicted"/>
<dbReference type="RefSeq" id="WP_107567121.1">
    <property type="nucleotide sequence ID" value="NZ_PYYB01000001.1"/>
</dbReference>
<evidence type="ECO:0008006" key="5">
    <source>
        <dbReference type="Google" id="ProtNLM"/>
    </source>
</evidence>
<keyword evidence="1" id="KW-0472">Membrane</keyword>
<evidence type="ECO:0000256" key="1">
    <source>
        <dbReference type="SAM" id="Phobius"/>
    </source>
</evidence>
<accession>A0A2T4UHF7</accession>
<feature type="signal peptide" evidence="2">
    <location>
        <begin position="1"/>
        <end position="23"/>
    </location>
</feature>
<reference evidence="3 4" key="1">
    <citation type="submission" date="2018-03" db="EMBL/GenBank/DDBJ databases">
        <title>Aquarubrobacter algicola gen. nov., sp. nov., a novel actinobacterium isolated from shallow eutrophic lake during the end of cyanobacterial harmful algal blooms.</title>
        <authorList>
            <person name="Chun S.J."/>
        </authorList>
    </citation>
    <scope>NUCLEOTIDE SEQUENCE [LARGE SCALE GENOMIC DNA]</scope>
    <source>
        <strain evidence="3 4">Seoho-28</strain>
    </source>
</reference>
<feature type="transmembrane region" description="Helical" evidence="1">
    <location>
        <begin position="193"/>
        <end position="215"/>
    </location>
</feature>
<evidence type="ECO:0000256" key="2">
    <source>
        <dbReference type="SAM" id="SignalP"/>
    </source>
</evidence>
<dbReference type="OrthoDB" id="3867729at2"/>
<organism evidence="3 4">
    <name type="scientific">Paraconexibacter algicola</name>
    <dbReference type="NCBI Taxonomy" id="2133960"/>
    <lineage>
        <taxon>Bacteria</taxon>
        <taxon>Bacillati</taxon>
        <taxon>Actinomycetota</taxon>
        <taxon>Thermoleophilia</taxon>
        <taxon>Solirubrobacterales</taxon>
        <taxon>Paraconexibacteraceae</taxon>
        <taxon>Paraconexibacter</taxon>
    </lineage>
</organism>
<keyword evidence="2" id="KW-0732">Signal</keyword>
<name>A0A2T4UHF7_9ACTN</name>
<keyword evidence="1" id="KW-1133">Transmembrane helix</keyword>
<gene>
    <name evidence="3" type="ORF">C7Y72_02980</name>
</gene>
<comment type="caution">
    <text evidence="3">The sequence shown here is derived from an EMBL/GenBank/DDBJ whole genome shotgun (WGS) entry which is preliminary data.</text>
</comment>
<dbReference type="EMBL" id="PYYB01000001">
    <property type="protein sequence ID" value="PTL58684.1"/>
    <property type="molecule type" value="Genomic_DNA"/>
</dbReference>
<dbReference type="AlphaFoldDB" id="A0A2T4UHF7"/>
<evidence type="ECO:0000313" key="3">
    <source>
        <dbReference type="EMBL" id="PTL58684.1"/>
    </source>
</evidence>